<dbReference type="RefSeq" id="WP_109811528.1">
    <property type="nucleotide sequence ID" value="NZ_QGKU01000032.1"/>
</dbReference>
<dbReference type="Gene3D" id="1.10.8.350">
    <property type="entry name" value="Bacterial muramidase"/>
    <property type="match status" value="1"/>
</dbReference>
<dbReference type="Gene3D" id="1.10.530.10">
    <property type="match status" value="1"/>
</dbReference>
<feature type="chain" id="PRO_5015928125" evidence="1">
    <location>
        <begin position="22"/>
        <end position="434"/>
    </location>
</feature>
<dbReference type="CDD" id="cd13399">
    <property type="entry name" value="Slt35-like"/>
    <property type="match status" value="1"/>
</dbReference>
<dbReference type="AlphaFoldDB" id="A0A2V2LBS9"/>
<dbReference type="Proteomes" id="UP000245680">
    <property type="component" value="Unassembled WGS sequence"/>
</dbReference>
<proteinExistence type="predicted"/>
<dbReference type="InterPro" id="IPR023346">
    <property type="entry name" value="Lysozyme-like_dom_sf"/>
</dbReference>
<dbReference type="NCBIfam" id="TIGR02283">
    <property type="entry name" value="MltB_2"/>
    <property type="match status" value="1"/>
</dbReference>
<feature type="domain" description="Peptidoglycan binding-like" evidence="2">
    <location>
        <begin position="382"/>
        <end position="433"/>
    </location>
</feature>
<protein>
    <submittedName>
        <fullName evidence="4">Lytic murein transglycosylase</fullName>
    </submittedName>
</protein>
<keyword evidence="5" id="KW-1185">Reference proteome</keyword>
<organism evidence="4 5">
    <name type="scientific">Meridianimarinicoccus roseus</name>
    <dbReference type="NCBI Taxonomy" id="2072018"/>
    <lineage>
        <taxon>Bacteria</taxon>
        <taxon>Pseudomonadati</taxon>
        <taxon>Pseudomonadota</taxon>
        <taxon>Alphaproteobacteria</taxon>
        <taxon>Rhodobacterales</taxon>
        <taxon>Paracoccaceae</taxon>
        <taxon>Meridianimarinicoccus</taxon>
    </lineage>
</organism>
<dbReference type="InterPro" id="IPR043426">
    <property type="entry name" value="MltB-like"/>
</dbReference>
<name>A0A2V2LBS9_9RHOB</name>
<feature type="domain" description="Transglycosylase SLT" evidence="3">
    <location>
        <begin position="67"/>
        <end position="356"/>
    </location>
</feature>
<accession>A0A2V2LBS9</accession>
<dbReference type="SUPFAM" id="SSF53955">
    <property type="entry name" value="Lysozyme-like"/>
    <property type="match status" value="1"/>
</dbReference>
<dbReference type="Gene3D" id="1.10.101.10">
    <property type="entry name" value="PGBD-like superfamily/PGBD"/>
    <property type="match status" value="1"/>
</dbReference>
<dbReference type="InterPro" id="IPR036366">
    <property type="entry name" value="PGBDSf"/>
</dbReference>
<dbReference type="GO" id="GO:0009253">
    <property type="term" value="P:peptidoglycan catabolic process"/>
    <property type="evidence" value="ECO:0007669"/>
    <property type="project" value="TreeGrafter"/>
</dbReference>
<gene>
    <name evidence="4" type="ORF">DKT77_09850</name>
</gene>
<dbReference type="OrthoDB" id="9808544at2"/>
<evidence type="ECO:0000313" key="5">
    <source>
        <dbReference type="Proteomes" id="UP000245680"/>
    </source>
</evidence>
<evidence type="ECO:0000259" key="3">
    <source>
        <dbReference type="Pfam" id="PF13406"/>
    </source>
</evidence>
<dbReference type="Pfam" id="PF13406">
    <property type="entry name" value="SLT_2"/>
    <property type="match status" value="1"/>
</dbReference>
<dbReference type="PANTHER" id="PTHR30163:SF8">
    <property type="entry name" value="LYTIC MUREIN TRANSGLYCOSYLASE"/>
    <property type="match status" value="1"/>
</dbReference>
<dbReference type="PANTHER" id="PTHR30163">
    <property type="entry name" value="MEMBRANE-BOUND LYTIC MUREIN TRANSGLYCOSYLASE B"/>
    <property type="match status" value="1"/>
</dbReference>
<dbReference type="InterPro" id="IPR002477">
    <property type="entry name" value="Peptidoglycan-bd-like"/>
</dbReference>
<evidence type="ECO:0000256" key="1">
    <source>
        <dbReference type="SAM" id="SignalP"/>
    </source>
</evidence>
<dbReference type="SUPFAM" id="SSF47090">
    <property type="entry name" value="PGBD-like"/>
    <property type="match status" value="1"/>
</dbReference>
<dbReference type="InterPro" id="IPR036365">
    <property type="entry name" value="PGBD-like_sf"/>
</dbReference>
<dbReference type="Pfam" id="PF01471">
    <property type="entry name" value="PG_binding_1"/>
    <property type="match status" value="1"/>
</dbReference>
<dbReference type="EMBL" id="QGKU01000032">
    <property type="protein sequence ID" value="PWR02868.1"/>
    <property type="molecule type" value="Genomic_DNA"/>
</dbReference>
<feature type="signal peptide" evidence="1">
    <location>
        <begin position="1"/>
        <end position="21"/>
    </location>
</feature>
<dbReference type="InterPro" id="IPR031304">
    <property type="entry name" value="SLT_2"/>
</dbReference>
<evidence type="ECO:0000259" key="2">
    <source>
        <dbReference type="Pfam" id="PF01471"/>
    </source>
</evidence>
<sequence length="434" mass="46660">MRPIATALTIALAAQAAPALAQAPTPRPDARVTVTQAAATSPRPLLRPAVAARTETVTTASLGPAGFNGWVQDFARRAQRQGISFEVVKAALTGIRYDADIVALDRNQAEFSKQLWEYLDSAVSSNRIGTGRAMLSRHAATLDRIERRYGVDREIVVAIWGLESSYGGFRGNTDTVAALATLAYDGRRGAFFEEQLIAALKIIEDGDIGPRAMRGSWAGAMGHTQFMPTSYLEHAVDFTGDGRRDIWSDDPSDALASTAAYLKDFGWTAGQPWGVEVRLPQGFDYALAGDGEKTVAAWTRLGVRDMAGRQVPDHGRAQLLLPAGARGPAFLTFRNFDVIKSYNASTSYAMAVGHLGARMGGAPDFTAPWPRGDRALSMAEKTELQQRLTAKGFSTNGIDGRVGPDTIAAIRRYQQAVGLVADGYASAELLARLR</sequence>
<dbReference type="FunFam" id="1.10.8.350:FF:000001">
    <property type="entry name" value="Lytic murein transglycosylase B"/>
    <property type="match status" value="1"/>
</dbReference>
<dbReference type="GO" id="GO:0008933">
    <property type="term" value="F:peptidoglycan lytic transglycosylase activity"/>
    <property type="evidence" value="ECO:0007669"/>
    <property type="project" value="TreeGrafter"/>
</dbReference>
<dbReference type="InterPro" id="IPR011970">
    <property type="entry name" value="MltB_2"/>
</dbReference>
<evidence type="ECO:0000313" key="4">
    <source>
        <dbReference type="EMBL" id="PWR02868.1"/>
    </source>
</evidence>
<keyword evidence="1" id="KW-0732">Signal</keyword>
<comment type="caution">
    <text evidence="4">The sequence shown here is derived from an EMBL/GenBank/DDBJ whole genome shotgun (WGS) entry which is preliminary data.</text>
</comment>
<reference evidence="4 5" key="1">
    <citation type="submission" date="2018-05" db="EMBL/GenBank/DDBJ databases">
        <title>Rhodobacteraceae gen. nov., sp. nov. isolated from sea water.</title>
        <authorList>
            <person name="Ren Y."/>
        </authorList>
    </citation>
    <scope>NUCLEOTIDE SEQUENCE [LARGE SCALE GENOMIC DNA]</scope>
    <source>
        <strain evidence="4 5">TG-679</strain>
    </source>
</reference>